<keyword evidence="4" id="KW-0813">Transport</keyword>
<dbReference type="InterPro" id="IPR036312">
    <property type="entry name" value="Bifun_inhib/LTP/seed_sf"/>
</dbReference>
<keyword evidence="6" id="KW-0336">GPI-anchor</keyword>
<dbReference type="PANTHER" id="PTHR33044">
    <property type="entry name" value="BIFUNCTIONAL INHIBITOR/LIPID-TRANSFER PROTEIN/SEED STORAGE 2S ALBUMIN SUPERFAMILY PROTEIN-RELATED"/>
    <property type="match status" value="1"/>
</dbReference>
<evidence type="ECO:0000256" key="11">
    <source>
        <dbReference type="ARBA" id="ARBA00023288"/>
    </source>
</evidence>
<keyword evidence="12" id="KW-0472">Membrane</keyword>
<evidence type="ECO:0000256" key="9">
    <source>
        <dbReference type="ARBA" id="ARBA00023157"/>
    </source>
</evidence>
<comment type="function">
    <text evidence="1">Plant non-specific lipid-transfer proteins transfer phospholipids as well as galactolipids across membranes. May play a role in wax or cutin deposition in the cell walls of expanding epidermal cells and certain secretory tissues.</text>
</comment>
<dbReference type="InterPro" id="IPR000528">
    <property type="entry name" value="Plant_nsLTP"/>
</dbReference>
<evidence type="ECO:0000313" key="15">
    <source>
        <dbReference type="Proteomes" id="UP001457282"/>
    </source>
</evidence>
<dbReference type="PRINTS" id="PR00382">
    <property type="entry name" value="LIPIDTRNSFER"/>
</dbReference>
<name>A0AAW1Y0L3_RUBAR</name>
<evidence type="ECO:0000256" key="8">
    <source>
        <dbReference type="ARBA" id="ARBA00023121"/>
    </source>
</evidence>
<dbReference type="AlphaFoldDB" id="A0AAW1Y0L3"/>
<dbReference type="GO" id="GO:0005886">
    <property type="term" value="C:plasma membrane"/>
    <property type="evidence" value="ECO:0007669"/>
    <property type="project" value="UniProtKB-SubCell"/>
</dbReference>
<dbReference type="EMBL" id="JBEDUW010000003">
    <property type="protein sequence ID" value="KAK9941387.1"/>
    <property type="molecule type" value="Genomic_DNA"/>
</dbReference>
<keyword evidence="12" id="KW-0812">Transmembrane</keyword>
<keyword evidence="8" id="KW-0446">Lipid-binding</keyword>
<dbReference type="Pfam" id="PF14368">
    <property type="entry name" value="LTP_2"/>
    <property type="match status" value="1"/>
</dbReference>
<proteinExistence type="inferred from homology"/>
<feature type="domain" description="Bifunctional inhibitor/plant lipid transfer protein/seed storage helical" evidence="13">
    <location>
        <begin position="37"/>
        <end position="116"/>
    </location>
</feature>
<keyword evidence="11" id="KW-0449">Lipoprotein</keyword>
<dbReference type="SMART" id="SM00499">
    <property type="entry name" value="AAI"/>
    <property type="match status" value="1"/>
</dbReference>
<dbReference type="Proteomes" id="UP001457282">
    <property type="component" value="Unassembled WGS sequence"/>
</dbReference>
<organism evidence="14 15">
    <name type="scientific">Rubus argutus</name>
    <name type="common">Southern blackberry</name>
    <dbReference type="NCBI Taxonomy" id="59490"/>
    <lineage>
        <taxon>Eukaryota</taxon>
        <taxon>Viridiplantae</taxon>
        <taxon>Streptophyta</taxon>
        <taxon>Embryophyta</taxon>
        <taxon>Tracheophyta</taxon>
        <taxon>Spermatophyta</taxon>
        <taxon>Magnoliopsida</taxon>
        <taxon>eudicotyledons</taxon>
        <taxon>Gunneridae</taxon>
        <taxon>Pentapetalae</taxon>
        <taxon>rosids</taxon>
        <taxon>fabids</taxon>
        <taxon>Rosales</taxon>
        <taxon>Rosaceae</taxon>
        <taxon>Rosoideae</taxon>
        <taxon>Rosoideae incertae sedis</taxon>
        <taxon>Rubus</taxon>
    </lineage>
</organism>
<dbReference type="Gene3D" id="1.10.110.10">
    <property type="entry name" value="Plant lipid-transfer and hydrophobic proteins"/>
    <property type="match status" value="1"/>
</dbReference>
<dbReference type="CDD" id="cd00010">
    <property type="entry name" value="AAI_LTSS"/>
    <property type="match status" value="1"/>
</dbReference>
<dbReference type="InterPro" id="IPR043325">
    <property type="entry name" value="LTSS"/>
</dbReference>
<evidence type="ECO:0000256" key="3">
    <source>
        <dbReference type="ARBA" id="ARBA00009748"/>
    </source>
</evidence>
<evidence type="ECO:0000256" key="6">
    <source>
        <dbReference type="ARBA" id="ARBA00022622"/>
    </source>
</evidence>
<feature type="transmembrane region" description="Helical" evidence="12">
    <location>
        <begin position="6"/>
        <end position="25"/>
    </location>
</feature>
<accession>A0AAW1Y0L3</accession>
<keyword evidence="5" id="KW-1003">Cell membrane</keyword>
<keyword evidence="15" id="KW-1185">Reference proteome</keyword>
<dbReference type="FunFam" id="1.10.110.10:FF:000001">
    <property type="entry name" value="Bifunctional inhibitor/lipid-transfer protein/seed storage 2S albumin superfamily protein"/>
    <property type="match status" value="1"/>
</dbReference>
<keyword evidence="7" id="KW-0732">Signal</keyword>
<evidence type="ECO:0000313" key="14">
    <source>
        <dbReference type="EMBL" id="KAK9941387.1"/>
    </source>
</evidence>
<dbReference type="InterPro" id="IPR016140">
    <property type="entry name" value="Bifunc_inhib/LTP/seed_store"/>
</dbReference>
<evidence type="ECO:0000259" key="13">
    <source>
        <dbReference type="SMART" id="SM00499"/>
    </source>
</evidence>
<evidence type="ECO:0000256" key="12">
    <source>
        <dbReference type="SAM" id="Phobius"/>
    </source>
</evidence>
<sequence length="196" mass="20839">MSNSEKLTVGIISYVFVLVMILAGFGSSDIEQDRAQCADQLVGLAPCLPYVTGGKDAKTPTIDCCTGLKQVDAKSHKCICVLIKDHDDPKLGLNINATLALKLPGACHVPVNITSCVDLLHLDPKSADGKMFLEYADKTKAANSTSASIASGNSTSSGTVAQEKSDGWSLGKRLLGMEMLFVTLMCFYFSHIVCCV</sequence>
<comment type="subcellular location">
    <subcellularLocation>
        <location evidence="2">Cell membrane</location>
        <topology evidence="2">Lipid-anchor</topology>
        <topology evidence="2">GPI-anchor</topology>
    </subcellularLocation>
</comment>
<keyword evidence="9" id="KW-1015">Disulfide bond</keyword>
<comment type="caution">
    <text evidence="14">The sequence shown here is derived from an EMBL/GenBank/DDBJ whole genome shotgun (WGS) entry which is preliminary data.</text>
</comment>
<evidence type="ECO:0000256" key="5">
    <source>
        <dbReference type="ARBA" id="ARBA00022475"/>
    </source>
</evidence>
<gene>
    <name evidence="14" type="ORF">M0R45_017992</name>
</gene>
<evidence type="ECO:0000256" key="1">
    <source>
        <dbReference type="ARBA" id="ARBA00003211"/>
    </source>
</evidence>
<evidence type="ECO:0000256" key="10">
    <source>
        <dbReference type="ARBA" id="ARBA00023180"/>
    </source>
</evidence>
<keyword evidence="10" id="KW-0325">Glycoprotein</keyword>
<reference evidence="14 15" key="1">
    <citation type="journal article" date="2023" name="G3 (Bethesda)">
        <title>A chromosome-length genome assembly and annotation of blackberry (Rubus argutus, cv. 'Hillquist').</title>
        <authorList>
            <person name="Bruna T."/>
            <person name="Aryal R."/>
            <person name="Dudchenko O."/>
            <person name="Sargent D.J."/>
            <person name="Mead D."/>
            <person name="Buti M."/>
            <person name="Cavallini A."/>
            <person name="Hytonen T."/>
            <person name="Andres J."/>
            <person name="Pham M."/>
            <person name="Weisz D."/>
            <person name="Mascagni F."/>
            <person name="Usai G."/>
            <person name="Natali L."/>
            <person name="Bassil N."/>
            <person name="Fernandez G.E."/>
            <person name="Lomsadze A."/>
            <person name="Armour M."/>
            <person name="Olukolu B."/>
            <person name="Poorten T."/>
            <person name="Britton C."/>
            <person name="Davik J."/>
            <person name="Ashrafi H."/>
            <person name="Aiden E.L."/>
            <person name="Borodovsky M."/>
            <person name="Worthington M."/>
        </authorList>
    </citation>
    <scope>NUCLEOTIDE SEQUENCE [LARGE SCALE GENOMIC DNA]</scope>
    <source>
        <strain evidence="14">PI 553951</strain>
    </source>
</reference>
<evidence type="ECO:0000256" key="7">
    <source>
        <dbReference type="ARBA" id="ARBA00022729"/>
    </source>
</evidence>
<keyword evidence="12" id="KW-1133">Transmembrane helix</keyword>
<comment type="similarity">
    <text evidence="3">Belongs to the plant LTP family.</text>
</comment>
<evidence type="ECO:0000256" key="2">
    <source>
        <dbReference type="ARBA" id="ARBA00004609"/>
    </source>
</evidence>
<dbReference type="GO" id="GO:0098552">
    <property type="term" value="C:side of membrane"/>
    <property type="evidence" value="ECO:0007669"/>
    <property type="project" value="UniProtKB-KW"/>
</dbReference>
<evidence type="ECO:0000256" key="4">
    <source>
        <dbReference type="ARBA" id="ARBA00022448"/>
    </source>
</evidence>
<protein>
    <recommendedName>
        <fullName evidence="13">Bifunctional inhibitor/plant lipid transfer protein/seed storage helical domain-containing protein</fullName>
    </recommendedName>
</protein>
<dbReference type="SUPFAM" id="SSF47699">
    <property type="entry name" value="Bifunctional inhibitor/lipid-transfer protein/seed storage 2S albumin"/>
    <property type="match status" value="1"/>
</dbReference>
<dbReference type="GO" id="GO:0006869">
    <property type="term" value="P:lipid transport"/>
    <property type="evidence" value="ECO:0007669"/>
    <property type="project" value="InterPro"/>
</dbReference>
<dbReference type="GO" id="GO:0008289">
    <property type="term" value="F:lipid binding"/>
    <property type="evidence" value="ECO:0007669"/>
    <property type="project" value="UniProtKB-KW"/>
</dbReference>